<dbReference type="PANTHER" id="PTHR23303">
    <property type="entry name" value="CARBOXYPEPTIDASE REGULATORY REGION-CONTAINING"/>
    <property type="match status" value="1"/>
</dbReference>
<dbReference type="InterPro" id="IPR051417">
    <property type="entry name" value="SDr/BOS_complex"/>
</dbReference>
<evidence type="ECO:0000313" key="3">
    <source>
        <dbReference type="EMBL" id="KFA89757.1"/>
    </source>
</evidence>
<comment type="caution">
    <text evidence="3">The sequence shown here is derived from an EMBL/GenBank/DDBJ whole genome shotgun (WGS) entry which is preliminary data.</text>
</comment>
<dbReference type="SUPFAM" id="SSF49464">
    <property type="entry name" value="Carboxypeptidase regulatory domain-like"/>
    <property type="match status" value="2"/>
</dbReference>
<sequence>MVLGLVVLGAILLTLRGLNAPAGDEPADGKSASPERKSRVMVRSQNVASRGLGLSEANTLPIVPDKDPEGSLRLQVLVLDPQELPVADATVLLDSNPVRSAHTEKDGTFTFTGLTPRAYQLEARHGSLQAGPLSLWLSERSEPLVLHLRPAASLEVEVVEAGSRRAVPGAIVEARTQQPRSATTDGSGRALLQALPTGRLVLKVSARGFSPVWQQLSVGQASSVPQRVTVAVRSGAAVSGTVVDASGAPVSGVTVTPVPSTQSLQTLTDARWDGTVTDASGRWRFEQLTAGSYRFEASSPQRATGSSAPVTLEEDRETSGITITLPEPTRLMGQVLDDRGEPVPHALVRVALDEGMSRTLARQVTCDQRGEFVMEGLPQRRLALLALHEQASSTTRYVDLSQEPVRQEKVLLVLNATEVLRGHVEFSNGQPAGEAVVQAELSSARARGRVEQTLRGQLVTQADPAGRFELRGLQPGTYLLRAAPPGTPPQRTLAWLVPPVQAETGGREAVLRINLGGAIRGQVRRDDNSVPESFSVVLRGSGSIPYGGGDGRFLLQGVPEGSHTLYITGPGFITKAVQDVQVQEGKETDVGVVVLQAGRRLQGQVLRANGTPVADAMVSISQALKGSGVVVGTAAELDYGLQQARTGADGRFTFAGLPITPLQLMGEHPQEGRSEFVQIPAGVAALERNLRLAATGQLEGTVLSGGQPMSGALVMVTNPSAPAGGTTGTTGTDGRFRFDNLAPGTYMVLAVADSAGSQQVQRTTTTLQAQQVARVELEFPQGDVTVFVRAQPAEGASATSARVLLMAKAQPGTTAPPAQVQVLTPVEPARFTAVIPGDYNLCVSPMTEVPPTDGGTTAPRSKCNPFTVSQQPSLQEVMVAMPHL</sequence>
<dbReference type="Gene3D" id="2.60.40.1120">
    <property type="entry name" value="Carboxypeptidase-like, regulatory domain"/>
    <property type="match status" value="4"/>
</dbReference>
<feature type="compositionally biased region" description="Polar residues" evidence="2">
    <location>
        <begin position="298"/>
        <end position="309"/>
    </location>
</feature>
<dbReference type="AlphaFoldDB" id="A0A084SMS2"/>
<gene>
    <name evidence="3" type="ORF">Q664_33290</name>
</gene>
<organism evidence="3 4">
    <name type="scientific">Archangium violaceum Cb vi76</name>
    <dbReference type="NCBI Taxonomy" id="1406225"/>
    <lineage>
        <taxon>Bacteria</taxon>
        <taxon>Pseudomonadati</taxon>
        <taxon>Myxococcota</taxon>
        <taxon>Myxococcia</taxon>
        <taxon>Myxococcales</taxon>
        <taxon>Cystobacterineae</taxon>
        <taxon>Archangiaceae</taxon>
        <taxon>Archangium</taxon>
    </lineage>
</organism>
<dbReference type="InterPro" id="IPR013784">
    <property type="entry name" value="Carb-bd-like_fold"/>
</dbReference>
<reference evidence="3 4" key="1">
    <citation type="submission" date="2014-07" db="EMBL/GenBank/DDBJ databases">
        <title>Draft Genome Sequence of Gephyronic Acid Producer, Cystobacter violaceus Strain Cb vi76.</title>
        <authorList>
            <person name="Stevens D.C."/>
            <person name="Young J."/>
            <person name="Carmichael R."/>
            <person name="Tan J."/>
            <person name="Taylor R.E."/>
        </authorList>
    </citation>
    <scope>NUCLEOTIDE SEQUENCE [LARGE SCALE GENOMIC DNA]</scope>
    <source>
        <strain evidence="3 4">Cb vi76</strain>
    </source>
</reference>
<dbReference type="SUPFAM" id="SSF49452">
    <property type="entry name" value="Starch-binding domain-like"/>
    <property type="match status" value="5"/>
</dbReference>
<evidence type="ECO:0008006" key="5">
    <source>
        <dbReference type="Google" id="ProtNLM"/>
    </source>
</evidence>
<keyword evidence="1" id="KW-0732">Signal</keyword>
<dbReference type="Proteomes" id="UP000028547">
    <property type="component" value="Unassembled WGS sequence"/>
</dbReference>
<evidence type="ECO:0000256" key="1">
    <source>
        <dbReference type="ARBA" id="ARBA00022729"/>
    </source>
</evidence>
<evidence type="ECO:0000313" key="4">
    <source>
        <dbReference type="Proteomes" id="UP000028547"/>
    </source>
</evidence>
<dbReference type="InterPro" id="IPR008969">
    <property type="entry name" value="CarboxyPept-like_regulatory"/>
</dbReference>
<dbReference type="Pfam" id="PF13620">
    <property type="entry name" value="CarboxypepD_reg"/>
    <property type="match status" value="4"/>
</dbReference>
<proteinExistence type="predicted"/>
<protein>
    <recommendedName>
        <fullName evidence="5">Carboxypeptidase regulatory-like domain-containing protein</fullName>
    </recommendedName>
</protein>
<feature type="region of interest" description="Disordered" evidence="2">
    <location>
        <begin position="297"/>
        <end position="317"/>
    </location>
</feature>
<dbReference type="GO" id="GO:0030246">
    <property type="term" value="F:carbohydrate binding"/>
    <property type="evidence" value="ECO:0007669"/>
    <property type="project" value="InterPro"/>
</dbReference>
<evidence type="ECO:0000256" key="2">
    <source>
        <dbReference type="SAM" id="MobiDB-lite"/>
    </source>
</evidence>
<name>A0A084SMS2_9BACT</name>
<dbReference type="EMBL" id="JPMI01000233">
    <property type="protein sequence ID" value="KFA89757.1"/>
    <property type="molecule type" value="Genomic_DNA"/>
</dbReference>
<accession>A0A084SMS2</accession>